<dbReference type="GO" id="GO:0030288">
    <property type="term" value="C:outer membrane-bounded periplasmic space"/>
    <property type="evidence" value="ECO:0007669"/>
    <property type="project" value="TreeGrafter"/>
</dbReference>
<sequence length="782" mass="89179">MMSKKRVHFFYLLFGLILLINFQIQIPDTLFNKPYSTVLQSQDGKMLGASIAQDEQWRFPETDSLSVKYEKALLLFEDEYFFYHFGINPISIARAAIDNISSGRIVSGGSTITMQLARMSCEHATRTIFQKLKEIIIAVKLECFYSKRDILNMYASRAPFGGNVVGIEAASWRYFGRSQYDLSWAENAALAVLPNAPSLIYPGRNDGELKLKRNRLLKKLLESDVIDLETYDLSVMENPPAKPRRLEQHALHLLNRAKKEGHAQKVVKTTLDFSLQLKVNELLNRHSEWMQGQQIHNAAAIVLDIDKGSVLAYVGNTDAGEKHGEQVDIITSKRSTGSLLKPFLYAMMIDEGMRSPKEIVDDVPMILNGFAPKNFSKQYDGVVPLDEALYRSLNMPFVKELKDFGYEKFHFHLKKMGMNTLTNAPSHYGLSLILGGAETTLWEISSVYASFARSLNNYFRWNDKGRYSKDDFHPNSYVDKSYDRKVSDNGLFRASSIWLTLQSLKQVKRPTELGDWQRFESSKNIYWKTGTSMGFRDAWSIGVTGKYLVGVWVGNADGEGRSGLVGVKTAAPVMLDIFSVLPKNKDFAKPVGDIVHRKVCSISGMLASVDCPKQVEQAFPKHSMYQKKCPYHKEVMLDKNMQFRVNSNCYPVHQMVSKNYFILPPVQGWYYGKKTPHYKVLPPMMLDCYLSNESVMELIYPKARAKIFIPTDMDLKKSAVIFELAHRNPKKRIFWYVDGIYMGVTSEFHQLEVNIGKGSHKLFVVDEDGNELEEIFEIINES</sequence>
<dbReference type="InterPro" id="IPR023346">
    <property type="entry name" value="Lysozyme-like_dom_sf"/>
</dbReference>
<dbReference type="Proteomes" id="UP001185092">
    <property type="component" value="Unassembled WGS sequence"/>
</dbReference>
<dbReference type="Pfam" id="PF06832">
    <property type="entry name" value="BiPBP_C"/>
    <property type="match status" value="1"/>
</dbReference>
<evidence type="ECO:0000256" key="4">
    <source>
        <dbReference type="ARBA" id="ARBA00022645"/>
    </source>
</evidence>
<comment type="catalytic activity">
    <reaction evidence="11">
        <text>[GlcNAc-(1-&gt;4)-Mur2Ac(oyl-L-Ala-gamma-D-Glu-L-Lys-D-Ala-D-Ala)](n)-di-trans,octa-cis-undecaprenyl diphosphate + beta-D-GlcNAc-(1-&gt;4)-Mur2Ac(oyl-L-Ala-gamma-D-Glu-L-Lys-D-Ala-D-Ala)-di-trans,octa-cis-undecaprenyl diphosphate = [GlcNAc-(1-&gt;4)-Mur2Ac(oyl-L-Ala-gamma-D-Glu-L-Lys-D-Ala-D-Ala)](n+1)-di-trans,octa-cis-undecaprenyl diphosphate + di-trans,octa-cis-undecaprenyl diphosphate + H(+)</text>
        <dbReference type="Rhea" id="RHEA:23708"/>
        <dbReference type="Rhea" id="RHEA-COMP:9602"/>
        <dbReference type="Rhea" id="RHEA-COMP:9603"/>
        <dbReference type="ChEBI" id="CHEBI:15378"/>
        <dbReference type="ChEBI" id="CHEBI:58405"/>
        <dbReference type="ChEBI" id="CHEBI:60033"/>
        <dbReference type="ChEBI" id="CHEBI:78435"/>
        <dbReference type="EC" id="2.4.99.28"/>
    </reaction>
</comment>
<reference evidence="15" key="1">
    <citation type="submission" date="2023-07" db="EMBL/GenBank/DDBJ databases">
        <title>Genomic Encyclopedia of Type Strains, Phase IV (KMG-IV): sequencing the most valuable type-strain genomes for metagenomic binning, comparative biology and taxonomic classification.</title>
        <authorList>
            <person name="Goeker M."/>
        </authorList>
    </citation>
    <scope>NUCLEOTIDE SEQUENCE</scope>
    <source>
        <strain evidence="15">DSM 26174</strain>
    </source>
</reference>
<accession>A0AAE3XSE7</accession>
<dbReference type="Gene3D" id="3.40.710.10">
    <property type="entry name" value="DD-peptidase/beta-lactamase superfamily"/>
    <property type="match status" value="1"/>
</dbReference>
<feature type="domain" description="Penicillin-binding protein transpeptidase" evidence="12">
    <location>
        <begin position="299"/>
        <end position="560"/>
    </location>
</feature>
<keyword evidence="6 15" id="KW-0328">Glycosyltransferase</keyword>
<evidence type="ECO:0000256" key="6">
    <source>
        <dbReference type="ARBA" id="ARBA00022676"/>
    </source>
</evidence>
<name>A0AAE3XSE7_9BACT</name>
<dbReference type="SUPFAM" id="SSF56601">
    <property type="entry name" value="beta-lactamase/transpeptidase-like"/>
    <property type="match status" value="1"/>
</dbReference>
<dbReference type="Pfam" id="PF00905">
    <property type="entry name" value="Transpeptidase"/>
    <property type="match status" value="1"/>
</dbReference>
<dbReference type="GO" id="GO:0004180">
    <property type="term" value="F:carboxypeptidase activity"/>
    <property type="evidence" value="ECO:0007669"/>
    <property type="project" value="UniProtKB-KW"/>
</dbReference>
<evidence type="ECO:0000256" key="3">
    <source>
        <dbReference type="ARBA" id="ARBA00007739"/>
    </source>
</evidence>
<evidence type="ECO:0000256" key="9">
    <source>
        <dbReference type="ARBA" id="ARBA00023268"/>
    </source>
</evidence>
<dbReference type="InterPro" id="IPR001460">
    <property type="entry name" value="PCN-bd_Tpept"/>
</dbReference>
<keyword evidence="4" id="KW-0121">Carboxypeptidase</keyword>
<evidence type="ECO:0000313" key="15">
    <source>
        <dbReference type="EMBL" id="MDR6241670.1"/>
    </source>
</evidence>
<dbReference type="InterPro" id="IPR050396">
    <property type="entry name" value="Glycosyltr_51/Transpeptidase"/>
</dbReference>
<gene>
    <name evidence="15" type="ORF">HNQ88_004757</name>
</gene>
<dbReference type="GO" id="GO:0006508">
    <property type="term" value="P:proteolysis"/>
    <property type="evidence" value="ECO:0007669"/>
    <property type="project" value="UniProtKB-KW"/>
</dbReference>
<dbReference type="GO" id="GO:0008955">
    <property type="term" value="F:peptidoglycan glycosyltransferase activity"/>
    <property type="evidence" value="ECO:0007669"/>
    <property type="project" value="UniProtKB-EC"/>
</dbReference>
<dbReference type="SUPFAM" id="SSF53955">
    <property type="entry name" value="Lysozyme-like"/>
    <property type="match status" value="1"/>
</dbReference>
<evidence type="ECO:0000256" key="1">
    <source>
        <dbReference type="ARBA" id="ARBA00004752"/>
    </source>
</evidence>
<dbReference type="InterPro" id="IPR012338">
    <property type="entry name" value="Beta-lactam/transpept-like"/>
</dbReference>
<dbReference type="InterPro" id="IPR009647">
    <property type="entry name" value="PBP_C"/>
</dbReference>
<keyword evidence="9" id="KW-0511">Multifunctional enzyme</keyword>
<dbReference type="Gene3D" id="1.10.3810.10">
    <property type="entry name" value="Biosynthetic peptidoglycan transglycosylase-like"/>
    <property type="match status" value="1"/>
</dbReference>
<comment type="similarity">
    <text evidence="2">In the C-terminal section; belongs to the transpeptidase family.</text>
</comment>
<evidence type="ECO:0000256" key="10">
    <source>
        <dbReference type="ARBA" id="ARBA00044770"/>
    </source>
</evidence>
<evidence type="ECO:0000313" key="16">
    <source>
        <dbReference type="Proteomes" id="UP001185092"/>
    </source>
</evidence>
<protein>
    <recommendedName>
        <fullName evidence="10">peptidoglycan glycosyltransferase</fullName>
        <ecNumber evidence="10">2.4.99.28</ecNumber>
    </recommendedName>
</protein>
<evidence type="ECO:0000259" key="12">
    <source>
        <dbReference type="Pfam" id="PF00905"/>
    </source>
</evidence>
<dbReference type="AlphaFoldDB" id="A0AAE3XSE7"/>
<dbReference type="NCBIfam" id="TIGR02073">
    <property type="entry name" value="PBP_1c"/>
    <property type="match status" value="1"/>
</dbReference>
<organism evidence="15 16">
    <name type="scientific">Aureibacter tunicatorum</name>
    <dbReference type="NCBI Taxonomy" id="866807"/>
    <lineage>
        <taxon>Bacteria</taxon>
        <taxon>Pseudomonadati</taxon>
        <taxon>Bacteroidota</taxon>
        <taxon>Cytophagia</taxon>
        <taxon>Cytophagales</taxon>
        <taxon>Persicobacteraceae</taxon>
        <taxon>Aureibacter</taxon>
    </lineage>
</organism>
<proteinExistence type="inferred from homology"/>
<evidence type="ECO:0000256" key="8">
    <source>
        <dbReference type="ARBA" id="ARBA00022801"/>
    </source>
</evidence>
<dbReference type="EMBL" id="JAVDQD010000010">
    <property type="protein sequence ID" value="MDR6241670.1"/>
    <property type="molecule type" value="Genomic_DNA"/>
</dbReference>
<keyword evidence="5" id="KW-0645">Protease</keyword>
<dbReference type="EC" id="2.4.99.28" evidence="10"/>
<dbReference type="PANTHER" id="PTHR32282:SF15">
    <property type="entry name" value="PENICILLIN-BINDING PROTEIN 1C"/>
    <property type="match status" value="1"/>
</dbReference>
<evidence type="ECO:0000259" key="13">
    <source>
        <dbReference type="Pfam" id="PF00912"/>
    </source>
</evidence>
<feature type="domain" description="Glycosyl transferase family 51" evidence="13">
    <location>
        <begin position="52"/>
        <end position="220"/>
    </location>
</feature>
<evidence type="ECO:0000256" key="2">
    <source>
        <dbReference type="ARBA" id="ARBA00007090"/>
    </source>
</evidence>
<keyword evidence="16" id="KW-1185">Reference proteome</keyword>
<comment type="pathway">
    <text evidence="1">Cell wall biogenesis; peptidoglycan biosynthesis.</text>
</comment>
<dbReference type="InterPro" id="IPR011815">
    <property type="entry name" value="PBP_1c"/>
</dbReference>
<evidence type="ECO:0000256" key="5">
    <source>
        <dbReference type="ARBA" id="ARBA00022670"/>
    </source>
</evidence>
<dbReference type="PANTHER" id="PTHR32282">
    <property type="entry name" value="BINDING PROTEIN TRANSPEPTIDASE, PUTATIVE-RELATED"/>
    <property type="match status" value="1"/>
</dbReference>
<evidence type="ECO:0000256" key="7">
    <source>
        <dbReference type="ARBA" id="ARBA00022679"/>
    </source>
</evidence>
<dbReference type="Pfam" id="PF00912">
    <property type="entry name" value="Transgly"/>
    <property type="match status" value="1"/>
</dbReference>
<keyword evidence="7 15" id="KW-0808">Transferase</keyword>
<dbReference type="GO" id="GO:0009252">
    <property type="term" value="P:peptidoglycan biosynthetic process"/>
    <property type="evidence" value="ECO:0007669"/>
    <property type="project" value="InterPro"/>
</dbReference>
<dbReference type="GO" id="GO:0008658">
    <property type="term" value="F:penicillin binding"/>
    <property type="evidence" value="ECO:0007669"/>
    <property type="project" value="InterPro"/>
</dbReference>
<evidence type="ECO:0000256" key="11">
    <source>
        <dbReference type="ARBA" id="ARBA00049902"/>
    </source>
</evidence>
<dbReference type="RefSeq" id="WP_309942641.1">
    <property type="nucleotide sequence ID" value="NZ_AP025308.1"/>
</dbReference>
<feature type="domain" description="Penicillin-binding C-terminal" evidence="14">
    <location>
        <begin position="691"/>
        <end position="772"/>
    </location>
</feature>
<keyword evidence="8" id="KW-0378">Hydrolase</keyword>
<comment type="caution">
    <text evidence="15">The sequence shown here is derived from an EMBL/GenBank/DDBJ whole genome shotgun (WGS) entry which is preliminary data.</text>
</comment>
<dbReference type="InterPro" id="IPR001264">
    <property type="entry name" value="Glyco_trans_51"/>
</dbReference>
<evidence type="ECO:0000259" key="14">
    <source>
        <dbReference type="Pfam" id="PF06832"/>
    </source>
</evidence>
<dbReference type="InterPro" id="IPR036950">
    <property type="entry name" value="PBP_transglycosylase"/>
</dbReference>
<comment type="similarity">
    <text evidence="3">In the N-terminal section; belongs to the glycosyltransferase 51 family.</text>
</comment>